<comment type="subcellular location">
    <subcellularLocation>
        <location evidence="1">Membrane</location>
        <topology evidence="1">Multi-pass membrane protein</topology>
    </subcellularLocation>
</comment>
<evidence type="ECO:0000259" key="10">
    <source>
        <dbReference type="Pfam" id="PF16212"/>
    </source>
</evidence>
<sequence>MNSSHPRALSSAPGPLAQGKRGLPSQQGENVQDTRESQAAHRQKKETRLSVDPLRRLAWSCWRCDFQAGQNDDEEWASSSAPATSPAAAAGTAGSSALPEQPRKHSEGGGSGGASNTVRQQQQQQQPASAASPSGGGTNTEEWVVRLDVHESAVRHQAAVGGGWFAVGTATVGIWNKVRQGIGGSSGWRGWRWPWGRRRRSTSARQHRQQQQQEQQQQQLGGDNNNSGNGNGSDSSSAGGGGDDAAGTWSESEVGAAAAATWAAAGPASAGPSVVRATTGAAAATAKTKVPTRWATTPAAPAPLGNRVVTAKYSLLTFPPIFLFEVFSRVAYLYFLAQAALSWWDVVSPFSGIGSTAALLFVVAVSGVKSAVEDVRRHLEDRATNRALTRRLLPDGSTKRIAWEDVRVGDVLEVRDGELLPADLLLLRTGLPEGVAFVRTTNLDGETNLKVRHAVRLPGWEQYDNTIVEDAEAEAEVNVPDGDAGGNANNDNGNGNGSSSSGSSSSSSDGAARSDASVELRRSNHQLLAGVTGRVVCEQPSRSLHSFTGGLHLDPPSPPFESRLVPPLQEESQGELQGESQGEPTSSVPQQQQTAAAAAVAAGAAAPQPPAAVPLSMDNMLLRGCVLKNSRYVLGLAVYCGPQTRIQMNAVRPPIKVGSFDRFLNKQILLLLVLQLLLSVASAVVSWVWRKYEGVRRPHLALDDPVQGNWRSPGTYIVLLSITFWILYGYLVPISLFVTMELVKFWQAFVFINSDPALEDPASSCQPSSNGHHKHHRHEQHIDRPQGGFRSLFTSTREPDNNNNNHNSVAREAASGDAWGDAGHDRRRGDHRNAGVGSDNGGGGDGSGAEDGSSNGGSGSNGSAGGGSGNGGSGHAFARSSAVNEDLGRVAMVFSDKTGTLTRNDMRLRCCALGEERFGSLDVRLEERPELVGPSALREFDSRLLQAAIALVRAGRWRQVVEGGGAGGFAAAASTSAAAAGSAAGAAAGSALQQQKQQQNQATQDEPERKQQEQEREVLGQRLVSFWLGVCLCHSVVLEPHPAADKPPAYQGPSPDEVALLDAARQLGFELTARRRDELELKVMSPPASEVPSAEPSAAVSPSASATPGSVPSAAPAELEGSSGGSGGRGGGGGESSGERSGVADVSGGIGAATAADAAAKDNDGNALVVRYRVLNVLEFSSARKRMSVVVEAPDGSLALHTKGADSVILSRLAVAGGGGTSVAAAGAAGSSEAVRAAAEASLQHFATQGLRTLVLAARPLPDRAWYERWDERYQAAAAGVGAGGTDPRVRAAALDALAEEMERELQLVGVAAIEDQLQEGVPAAVATLLAAGVRVWMITGDKLETAVNIARAARLVTQPRDEQLLVLREVGEAAIRQQLRSLTRRAAAIIAAAATNDTSGGGSGGGGGSNRGSSGVGGGMGRRVSGQRQRRVTARANADVGGGGAAAAGGTNRRTSDGASAVSDQQQQRNKGLAADQQWRHGQQGHEAGDVTLDQQHKQQRQQQQQQQQRQRSKETKELQLSSTASAAAAAATATARPADGDDGSGDVASDGGFPSTTAELVVDSRTLDMILDRPSLVRQLAALCAGCASVVVCRASPAQKAALVRMMREHRRRTAEARRRRRWRWLAGFGGSGGGGGRGVSVAPVMWLLTRLGFRKEGTAAEAAPRVGHVRASGSHDGGGGGGDHEGSSVVLGDGGDGGEWGSMERDGVLLAIGDGANDVAMIQAADVGIGVMGKEGRQAVNNSDVALPLFRHLVPLLLVHGTLSNERLSRLITYSFYKNLAYWGMLLAFQFYCGFSGADRRHQRLLLQRGLHRGSHSGGGAAGESGPRPRPHAAAAPGALQLPLAAHRPEVLAGGNPAAADPQRRLFLRTHVRSHAVRHTAVTQPVRGWQGVVRFVGGCRYC</sequence>
<evidence type="ECO:0000256" key="2">
    <source>
        <dbReference type="ARBA" id="ARBA00022692"/>
    </source>
</evidence>
<evidence type="ECO:0000313" key="12">
    <source>
        <dbReference type="Proteomes" id="UP001054857"/>
    </source>
</evidence>
<dbReference type="InterPro" id="IPR036412">
    <property type="entry name" value="HAD-like_sf"/>
</dbReference>
<feature type="compositionally biased region" description="Low complexity" evidence="7">
    <location>
        <begin position="566"/>
        <end position="594"/>
    </location>
</feature>
<dbReference type="SUPFAM" id="SSF81660">
    <property type="entry name" value="Metal cation-transporting ATPase, ATP-binding domain N"/>
    <property type="match status" value="1"/>
</dbReference>
<dbReference type="InterPro" id="IPR008250">
    <property type="entry name" value="ATPase_P-typ_transduc_dom_A_sf"/>
</dbReference>
<feature type="compositionally biased region" description="Low complexity" evidence="7">
    <location>
        <begin position="1502"/>
        <end position="1511"/>
    </location>
</feature>
<dbReference type="Pfam" id="PF16212">
    <property type="entry name" value="PhoLip_ATPase_C"/>
    <property type="match status" value="1"/>
</dbReference>
<feature type="region of interest" description="Disordered" evidence="7">
    <location>
        <begin position="991"/>
        <end position="1016"/>
    </location>
</feature>
<feature type="compositionally biased region" description="Gly residues" evidence="7">
    <location>
        <begin position="838"/>
        <end position="874"/>
    </location>
</feature>
<evidence type="ECO:0000256" key="1">
    <source>
        <dbReference type="ARBA" id="ARBA00004141"/>
    </source>
</evidence>
<dbReference type="InterPro" id="IPR018303">
    <property type="entry name" value="ATPase_P-typ_P_site"/>
</dbReference>
<feature type="region of interest" description="Disordered" evidence="7">
    <location>
        <begin position="71"/>
        <end position="140"/>
    </location>
</feature>
<feature type="compositionally biased region" description="Low complexity" evidence="7">
    <location>
        <begin position="77"/>
        <end position="97"/>
    </location>
</feature>
<evidence type="ECO:0000256" key="8">
    <source>
        <dbReference type="SAM" id="Phobius"/>
    </source>
</evidence>
<evidence type="ECO:0000256" key="6">
    <source>
        <dbReference type="ARBA" id="ARBA00023136"/>
    </source>
</evidence>
<dbReference type="GO" id="GO:0045332">
    <property type="term" value="P:phospholipid translocation"/>
    <property type="evidence" value="ECO:0007669"/>
    <property type="project" value="TreeGrafter"/>
</dbReference>
<dbReference type="Gene3D" id="2.70.150.10">
    <property type="entry name" value="Calcium-transporting ATPase, cytoplasmic transduction domain A"/>
    <property type="match status" value="1"/>
</dbReference>
<feature type="compositionally biased region" description="Gly residues" evidence="7">
    <location>
        <begin position="1400"/>
        <end position="1422"/>
    </location>
</feature>
<proteinExistence type="predicted"/>
<dbReference type="PANTHER" id="PTHR24092">
    <property type="entry name" value="PROBABLE PHOSPHOLIPID-TRANSPORTING ATPASE"/>
    <property type="match status" value="1"/>
</dbReference>
<protein>
    <recommendedName>
        <fullName evidence="13">P-type phospholipid transporter</fullName>
    </recommendedName>
</protein>
<feature type="region of interest" description="Disordered" evidence="7">
    <location>
        <begin position="1396"/>
        <end position="1556"/>
    </location>
</feature>
<organism evidence="11 12">
    <name type="scientific">Astrephomene gubernaculifera</name>
    <dbReference type="NCBI Taxonomy" id="47775"/>
    <lineage>
        <taxon>Eukaryota</taxon>
        <taxon>Viridiplantae</taxon>
        <taxon>Chlorophyta</taxon>
        <taxon>core chlorophytes</taxon>
        <taxon>Chlorophyceae</taxon>
        <taxon>CS clade</taxon>
        <taxon>Chlamydomonadales</taxon>
        <taxon>Astrephomenaceae</taxon>
        <taxon>Astrephomene</taxon>
    </lineage>
</organism>
<feature type="compositionally biased region" description="Basic and acidic residues" evidence="7">
    <location>
        <begin position="1006"/>
        <end position="1016"/>
    </location>
</feature>
<evidence type="ECO:0000256" key="7">
    <source>
        <dbReference type="SAM" id="MobiDB-lite"/>
    </source>
</evidence>
<evidence type="ECO:0000313" key="11">
    <source>
        <dbReference type="EMBL" id="GFR47246.1"/>
    </source>
</evidence>
<comment type="caution">
    <text evidence="11">The sequence shown here is derived from an EMBL/GenBank/DDBJ whole genome shotgun (WGS) entry which is preliminary data.</text>
</comment>
<dbReference type="GO" id="GO:0000166">
    <property type="term" value="F:nucleotide binding"/>
    <property type="evidence" value="ECO:0007669"/>
    <property type="project" value="InterPro"/>
</dbReference>
<dbReference type="InterPro" id="IPR032630">
    <property type="entry name" value="P_typ_ATPase_c"/>
</dbReference>
<feature type="compositionally biased region" description="Basic and acidic residues" evidence="7">
    <location>
        <begin position="822"/>
        <end position="833"/>
    </location>
</feature>
<dbReference type="SUPFAM" id="SSF56784">
    <property type="entry name" value="HAD-like"/>
    <property type="match status" value="2"/>
</dbReference>
<dbReference type="InterPro" id="IPR032631">
    <property type="entry name" value="P-type_ATPase_N"/>
</dbReference>
<dbReference type="GO" id="GO:0140326">
    <property type="term" value="F:ATPase-coupled intramembrane lipid transporter activity"/>
    <property type="evidence" value="ECO:0007669"/>
    <property type="project" value="TreeGrafter"/>
</dbReference>
<keyword evidence="12" id="KW-1185">Reference proteome</keyword>
<dbReference type="SUPFAM" id="SSF81653">
    <property type="entry name" value="Calcium ATPase, transduction domain A"/>
    <property type="match status" value="1"/>
</dbReference>
<dbReference type="GO" id="GO:0005886">
    <property type="term" value="C:plasma membrane"/>
    <property type="evidence" value="ECO:0007669"/>
    <property type="project" value="TreeGrafter"/>
</dbReference>
<evidence type="ECO:0000259" key="9">
    <source>
        <dbReference type="Pfam" id="PF16209"/>
    </source>
</evidence>
<feature type="region of interest" description="Disordered" evidence="7">
    <location>
        <begin position="478"/>
        <end position="518"/>
    </location>
</feature>
<feature type="region of interest" description="Disordered" evidence="7">
    <location>
        <begin position="1670"/>
        <end position="1697"/>
    </location>
</feature>
<feature type="transmembrane region" description="Helical" evidence="8">
    <location>
        <begin position="716"/>
        <end position="738"/>
    </location>
</feature>
<feature type="compositionally biased region" description="Low complexity" evidence="7">
    <location>
        <begin position="209"/>
        <end position="237"/>
    </location>
</feature>
<feature type="compositionally biased region" description="Low complexity" evidence="7">
    <location>
        <begin position="486"/>
        <end position="515"/>
    </location>
</feature>
<keyword evidence="3" id="KW-0479">Metal-binding</keyword>
<dbReference type="InterPro" id="IPR023214">
    <property type="entry name" value="HAD_sf"/>
</dbReference>
<evidence type="ECO:0000256" key="4">
    <source>
        <dbReference type="ARBA" id="ARBA00022842"/>
    </source>
</evidence>
<dbReference type="Pfam" id="PF13246">
    <property type="entry name" value="Cation_ATPase"/>
    <property type="match status" value="1"/>
</dbReference>
<feature type="compositionally biased region" description="Low complexity" evidence="7">
    <location>
        <begin position="1523"/>
        <end position="1537"/>
    </location>
</feature>
<evidence type="ECO:0000256" key="3">
    <source>
        <dbReference type="ARBA" id="ARBA00022723"/>
    </source>
</evidence>
<dbReference type="Gene3D" id="3.40.1110.10">
    <property type="entry name" value="Calcium-transporting ATPase, cytoplasmic domain N"/>
    <property type="match status" value="1"/>
</dbReference>
<keyword evidence="5 8" id="KW-1133">Transmembrane helix</keyword>
<feature type="domain" description="P-type ATPase N-terminal" evidence="9">
    <location>
        <begin position="305"/>
        <end position="352"/>
    </location>
</feature>
<feature type="region of interest" description="Disordered" evidence="7">
    <location>
        <begin position="547"/>
        <end position="594"/>
    </location>
</feature>
<gene>
    <name evidence="11" type="ORF">Agub_g8931</name>
</gene>
<feature type="compositionally biased region" description="Low complexity" evidence="7">
    <location>
        <begin position="991"/>
        <end position="1004"/>
    </location>
</feature>
<dbReference type="Pfam" id="PF16209">
    <property type="entry name" value="PhoLip_ATPase_N"/>
    <property type="match status" value="1"/>
</dbReference>
<feature type="compositionally biased region" description="Gly residues" evidence="7">
    <location>
        <begin position="1122"/>
        <end position="1136"/>
    </location>
</feature>
<dbReference type="InterPro" id="IPR023298">
    <property type="entry name" value="ATPase_P-typ_TM_dom_sf"/>
</dbReference>
<feature type="transmembrane region" description="Helical" evidence="8">
    <location>
        <begin position="668"/>
        <end position="689"/>
    </location>
</feature>
<dbReference type="PANTHER" id="PTHR24092:SF150">
    <property type="entry name" value="PHOSPHOLIPID-TRANSPORTING ATPASE"/>
    <property type="match status" value="1"/>
</dbReference>
<dbReference type="EMBL" id="BMAR01000017">
    <property type="protein sequence ID" value="GFR47246.1"/>
    <property type="molecule type" value="Genomic_DNA"/>
</dbReference>
<dbReference type="PRINTS" id="PR00119">
    <property type="entry name" value="CATATPASE"/>
</dbReference>
<name>A0AAD3DSK2_9CHLO</name>
<dbReference type="InterPro" id="IPR023299">
    <property type="entry name" value="ATPase_P-typ_cyto_dom_N"/>
</dbReference>
<keyword evidence="2 8" id="KW-0812">Transmembrane</keyword>
<feature type="region of interest" description="Disordered" evidence="7">
    <location>
        <begin position="761"/>
        <end position="877"/>
    </location>
</feature>
<keyword evidence="6 8" id="KW-0472">Membrane</keyword>
<dbReference type="Proteomes" id="UP001054857">
    <property type="component" value="Unassembled WGS sequence"/>
</dbReference>
<feature type="domain" description="P-type ATPase C-terminal" evidence="10">
    <location>
        <begin position="1743"/>
        <end position="1801"/>
    </location>
</feature>
<feature type="compositionally biased region" description="Basic residues" evidence="7">
    <location>
        <begin position="195"/>
        <end position="208"/>
    </location>
</feature>
<dbReference type="SUPFAM" id="SSF81665">
    <property type="entry name" value="Calcium ATPase, transmembrane domain M"/>
    <property type="match status" value="1"/>
</dbReference>
<feature type="region of interest" description="Disordered" evidence="7">
    <location>
        <begin position="180"/>
        <end position="250"/>
    </location>
</feature>
<evidence type="ECO:0000256" key="5">
    <source>
        <dbReference type="ARBA" id="ARBA00022989"/>
    </source>
</evidence>
<feature type="compositionally biased region" description="Low complexity" evidence="7">
    <location>
        <begin position="1085"/>
        <end position="1121"/>
    </location>
</feature>
<reference evidence="11 12" key="1">
    <citation type="journal article" date="2021" name="Sci. Rep.">
        <title>Genome sequencing of the multicellular alga Astrephomene provides insights into convergent evolution of germ-soma differentiation.</title>
        <authorList>
            <person name="Yamashita S."/>
            <person name="Yamamoto K."/>
            <person name="Matsuzaki R."/>
            <person name="Suzuki S."/>
            <person name="Yamaguchi H."/>
            <person name="Hirooka S."/>
            <person name="Minakuchi Y."/>
            <person name="Miyagishima S."/>
            <person name="Kawachi M."/>
            <person name="Toyoda A."/>
            <person name="Nozaki H."/>
        </authorList>
    </citation>
    <scope>NUCLEOTIDE SEQUENCE [LARGE SCALE GENOMIC DNA]</scope>
    <source>
        <strain evidence="11 12">NIES-4017</strain>
    </source>
</reference>
<dbReference type="GO" id="GO:0046872">
    <property type="term" value="F:metal ion binding"/>
    <property type="evidence" value="ECO:0007669"/>
    <property type="project" value="UniProtKB-KW"/>
</dbReference>
<feature type="compositionally biased region" description="Low complexity" evidence="7">
    <location>
        <begin position="120"/>
        <end position="133"/>
    </location>
</feature>
<feature type="region of interest" description="Disordered" evidence="7">
    <location>
        <begin position="1815"/>
        <end position="1838"/>
    </location>
</feature>
<feature type="compositionally biased region" description="Polar residues" evidence="7">
    <location>
        <begin position="792"/>
        <end position="808"/>
    </location>
</feature>
<dbReference type="PROSITE" id="PS00154">
    <property type="entry name" value="ATPASE_E1_E2"/>
    <property type="match status" value="1"/>
</dbReference>
<dbReference type="Gene3D" id="3.40.50.1000">
    <property type="entry name" value="HAD superfamily/HAD-like"/>
    <property type="match status" value="3"/>
</dbReference>
<keyword evidence="4" id="KW-0460">Magnesium</keyword>
<evidence type="ECO:0008006" key="13">
    <source>
        <dbReference type="Google" id="ProtNLM"/>
    </source>
</evidence>
<accession>A0AAD3DSK2</accession>
<feature type="region of interest" description="Disordered" evidence="7">
    <location>
        <begin position="1084"/>
        <end position="1145"/>
    </location>
</feature>
<feature type="region of interest" description="Disordered" evidence="7">
    <location>
        <begin position="1"/>
        <end position="52"/>
    </location>
</feature>